<keyword evidence="2" id="KW-1185">Reference proteome</keyword>
<dbReference type="AlphaFoldDB" id="A0A369B934"/>
<dbReference type="OrthoDB" id="2629191at2"/>
<organism evidence="1 2">
    <name type="scientific">Fontibacillus phaseoli</name>
    <dbReference type="NCBI Taxonomy" id="1416533"/>
    <lineage>
        <taxon>Bacteria</taxon>
        <taxon>Bacillati</taxon>
        <taxon>Bacillota</taxon>
        <taxon>Bacilli</taxon>
        <taxon>Bacillales</taxon>
        <taxon>Paenibacillaceae</taxon>
        <taxon>Fontibacillus</taxon>
    </lineage>
</organism>
<dbReference type="Proteomes" id="UP000253090">
    <property type="component" value="Unassembled WGS sequence"/>
</dbReference>
<name>A0A369B934_9BACL</name>
<evidence type="ECO:0000313" key="2">
    <source>
        <dbReference type="Proteomes" id="UP000253090"/>
    </source>
</evidence>
<sequence length="67" mass="7587">MNVKMFEKTSDGNISQIDERKWNPAMITALEHANYIVVGGREFEAVEGRLNVDEGILELLLVPVRND</sequence>
<protein>
    <submittedName>
        <fullName evidence="1">Uncharacterized protein</fullName>
    </submittedName>
</protein>
<evidence type="ECO:0000313" key="1">
    <source>
        <dbReference type="EMBL" id="RCX17047.1"/>
    </source>
</evidence>
<dbReference type="EMBL" id="QPJW01000010">
    <property type="protein sequence ID" value="RCX17047.1"/>
    <property type="molecule type" value="Genomic_DNA"/>
</dbReference>
<accession>A0A369B934</accession>
<proteinExistence type="predicted"/>
<reference evidence="1 2" key="1">
    <citation type="submission" date="2018-07" db="EMBL/GenBank/DDBJ databases">
        <title>Genomic Encyclopedia of Type Strains, Phase III (KMG-III): the genomes of soil and plant-associated and newly described type strains.</title>
        <authorList>
            <person name="Whitman W."/>
        </authorList>
    </citation>
    <scope>NUCLEOTIDE SEQUENCE [LARGE SCALE GENOMIC DNA]</scope>
    <source>
        <strain evidence="1 2">CECT 8333</strain>
    </source>
</reference>
<dbReference type="RefSeq" id="WP_114498184.1">
    <property type="nucleotide sequence ID" value="NZ_QPJW01000010.1"/>
</dbReference>
<gene>
    <name evidence="1" type="ORF">DFP94_110108</name>
</gene>
<comment type="caution">
    <text evidence="1">The sequence shown here is derived from an EMBL/GenBank/DDBJ whole genome shotgun (WGS) entry which is preliminary data.</text>
</comment>